<dbReference type="InterPro" id="IPR043168">
    <property type="entry name" value="DegV_C"/>
</dbReference>
<dbReference type="NCBIfam" id="TIGR00762">
    <property type="entry name" value="DegV"/>
    <property type="match status" value="1"/>
</dbReference>
<evidence type="ECO:0000313" key="3">
    <source>
        <dbReference type="EMBL" id="SDJ70554.1"/>
    </source>
</evidence>
<keyword evidence="4" id="KW-1185">Reference proteome</keyword>
<evidence type="ECO:0000256" key="2">
    <source>
        <dbReference type="ARBA" id="ARBA00023121"/>
    </source>
</evidence>
<organism evidence="3 4">
    <name type="scientific">Alkalibacterium thalassium</name>
    <dbReference type="NCBI Taxonomy" id="426701"/>
    <lineage>
        <taxon>Bacteria</taxon>
        <taxon>Bacillati</taxon>
        <taxon>Bacillota</taxon>
        <taxon>Bacilli</taxon>
        <taxon>Lactobacillales</taxon>
        <taxon>Carnobacteriaceae</taxon>
        <taxon>Alkalibacterium</taxon>
    </lineage>
</organism>
<sequence>GEEVPFCILIDRATIVTLKQHEKTKKMVITIIDKVGEKMNKQKIAILTDSGSDVPEQIRTTYDVKVIPLKIIFEDGEYVDKVNITAEEVYDRMSEEIPKTSLPDGEIIKGMFDEIKAEGYEKVLAVTISSGLSGTNNMVRIVAEQYEGLEIFVLDTKNIGIGAGFSVVEAALQAAKDIEWDTIKANLQKGIEKAKVFFHVPTLEYLQKGGRIGLVQSVLGSMMNLKPIITCNEDGIYHTVAKVRGKAKSVNKTIQLVEEFASTAKKYNLAVAYGGRTALKEAEAIRQELKAKLPDYEQFFFDQVSPALGVHTGPGLIGIGVQILD</sequence>
<dbReference type="Gene3D" id="3.40.50.10170">
    <property type="match status" value="1"/>
</dbReference>
<accession>A0A1G8VWV7</accession>
<feature type="non-terminal residue" evidence="3">
    <location>
        <position position="1"/>
    </location>
</feature>
<dbReference type="PANTHER" id="PTHR33434:SF3">
    <property type="entry name" value="DEGV DOMAIN-CONTAINING PROTEIN YITS"/>
    <property type="match status" value="1"/>
</dbReference>
<dbReference type="InterPro" id="IPR050270">
    <property type="entry name" value="DegV_domain_contain"/>
</dbReference>
<dbReference type="Gene3D" id="3.30.1180.10">
    <property type="match status" value="1"/>
</dbReference>
<dbReference type="AlphaFoldDB" id="A0A1G8VWV7"/>
<dbReference type="EMBL" id="FNFK01000002">
    <property type="protein sequence ID" value="SDJ70554.1"/>
    <property type="molecule type" value="Genomic_DNA"/>
</dbReference>
<reference evidence="4" key="1">
    <citation type="submission" date="2016-10" db="EMBL/GenBank/DDBJ databases">
        <authorList>
            <person name="Varghese N."/>
            <person name="Submissions S."/>
        </authorList>
    </citation>
    <scope>NUCLEOTIDE SEQUENCE [LARGE SCALE GENOMIC DNA]</scope>
    <source>
        <strain evidence="4">DSM 19181</strain>
    </source>
</reference>
<dbReference type="Pfam" id="PF02645">
    <property type="entry name" value="DegV"/>
    <property type="match status" value="1"/>
</dbReference>
<protein>
    <submittedName>
        <fullName evidence="3">EDD domain protein, DegV family</fullName>
    </submittedName>
</protein>
<name>A0A1G8VWV7_9LACT</name>
<dbReference type="PROSITE" id="PS51482">
    <property type="entry name" value="DEGV"/>
    <property type="match status" value="1"/>
</dbReference>
<evidence type="ECO:0000256" key="1">
    <source>
        <dbReference type="ARBA" id="ARBA00003238"/>
    </source>
</evidence>
<dbReference type="GO" id="GO:0008289">
    <property type="term" value="F:lipid binding"/>
    <property type="evidence" value="ECO:0007669"/>
    <property type="project" value="UniProtKB-KW"/>
</dbReference>
<dbReference type="STRING" id="426701.SAMN04488098_1002129"/>
<keyword evidence="2" id="KW-0446">Lipid-binding</keyword>
<proteinExistence type="predicted"/>
<dbReference type="PANTHER" id="PTHR33434">
    <property type="entry name" value="DEGV DOMAIN-CONTAINING PROTEIN DR_1986-RELATED"/>
    <property type="match status" value="1"/>
</dbReference>
<dbReference type="SUPFAM" id="SSF82549">
    <property type="entry name" value="DAK1/DegV-like"/>
    <property type="match status" value="1"/>
</dbReference>
<gene>
    <name evidence="3" type="ORF">SAMN04488098_1002129</name>
</gene>
<evidence type="ECO:0000313" key="4">
    <source>
        <dbReference type="Proteomes" id="UP000199433"/>
    </source>
</evidence>
<dbReference type="InterPro" id="IPR003797">
    <property type="entry name" value="DegV"/>
</dbReference>
<dbReference type="Proteomes" id="UP000199433">
    <property type="component" value="Unassembled WGS sequence"/>
</dbReference>
<comment type="function">
    <text evidence="1">May bind long-chain fatty acids, such as palmitate, and may play a role in lipid transport or fatty acid metabolism.</text>
</comment>